<dbReference type="InterPro" id="IPR045167">
    <property type="entry name" value="Hobbit"/>
</dbReference>
<sequence length="829" mass="94805">MGARRRPVGNAPTDDFSETSLILVFGGLWEEWSCYMDLVHEIRSLNGGDIELLMDIRWSAVLILIVVLKTIYDFDRVYKDVGLARFTTQYFVVRNCLRNAKSDMLLSAWTPSEWGKKVMLRVDAKQGAPKDGNPPIELFQVDIYPLKIHLTETMYRMMWEYFFPEEEQDSQRQQQKGSIVNEASASSSHSTKESEGSSRSNPYVVPASKGQNGKVIALELGRSTFFNRKCEESVADELVLQLHSSNFAPSKMEYKDTKTSKTGRSSQEEKKINKPNDEKRSRPLVMREFHNIKISQSFKKASKGQNGKVIALELGRSSFFDRKCEESVADELVLQRHSSNFAPSKMEYKDTKTSKTGRSSQEEKKINKPNDEKRSRPRVMREFHNIKISQVELLVTYEGSRFAVSELRLCMDTFHRVDFNGTWRRLFSRVKKHIIWGVLKSRNAGKWHVDTLLVRSSEVIYAVKAKRRPFLGTIPNSQRRRAKAIVLRTMRSDGENDHMAGDWSESDSESPFARQLTITKTRKLIRRHTKKFRAKKGLSHLSFYDAITVNATLKCGSKRAIYDGFAIFFLSMLDSPSAKVMDKLIERHLLDEKAAPHYTFDRYFDAKDREPDVLTLFDLLRQKILVWECLFCFGLDDKFYPVRGYFQVADFRNSIIMIISDKSPSDEDVVVNTFKMLASAAYYQPAFLVAIVDLKDSTTFSLGSLGPKGENLLDALLLGYLHTGFCSVQAIEKLENGHTGSLSPICCRNNSLLQLHDLPAFSELITHRVTSTGGGSYGDARFLLSLTGLTYFIYFYHDCKPRGQYLVEMSLSLSWKLARLARIAHIETL</sequence>
<reference evidence="3 4" key="1">
    <citation type="journal article" date="2018" name="Mol. Plant">
        <title>The genome of Artemisia annua provides insight into the evolution of Asteraceae family and artemisinin biosynthesis.</title>
        <authorList>
            <person name="Shen Q."/>
            <person name="Zhang L."/>
            <person name="Liao Z."/>
            <person name="Wang S."/>
            <person name="Yan T."/>
            <person name="Shi P."/>
            <person name="Liu M."/>
            <person name="Fu X."/>
            <person name="Pan Q."/>
            <person name="Wang Y."/>
            <person name="Lv Z."/>
            <person name="Lu X."/>
            <person name="Zhang F."/>
            <person name="Jiang W."/>
            <person name="Ma Y."/>
            <person name="Chen M."/>
            <person name="Hao X."/>
            <person name="Li L."/>
            <person name="Tang Y."/>
            <person name="Lv G."/>
            <person name="Zhou Y."/>
            <person name="Sun X."/>
            <person name="Brodelius P.E."/>
            <person name="Rose J.K.C."/>
            <person name="Tang K."/>
        </authorList>
    </citation>
    <scope>NUCLEOTIDE SEQUENCE [LARGE SCALE GENOMIC DNA]</scope>
    <source>
        <strain evidence="4">cv. Huhao1</strain>
        <tissue evidence="3">Leaf</tissue>
    </source>
</reference>
<dbReference type="AlphaFoldDB" id="A0A2U1L1P6"/>
<proteinExistence type="predicted"/>
<name>A0A2U1L1P6_ARTAN</name>
<evidence type="ECO:0000259" key="2">
    <source>
        <dbReference type="Pfam" id="PF17865"/>
    </source>
</evidence>
<dbReference type="STRING" id="35608.A0A2U1L1P6"/>
<accession>A0A2U1L1P6</accession>
<feature type="region of interest" description="Disordered" evidence="1">
    <location>
        <begin position="251"/>
        <end position="282"/>
    </location>
</feature>
<feature type="region of interest" description="Disordered" evidence="1">
    <location>
        <begin position="343"/>
        <end position="377"/>
    </location>
</feature>
<feature type="compositionally biased region" description="Basic and acidic residues" evidence="1">
    <location>
        <begin position="360"/>
        <end position="377"/>
    </location>
</feature>
<protein>
    <recommendedName>
        <fullName evidence="2">Midasin AAA lid domain-containing protein</fullName>
    </recommendedName>
</protein>
<keyword evidence="4" id="KW-1185">Reference proteome</keyword>
<dbReference type="PANTHER" id="PTHR15678">
    <property type="entry name" value="ANTIGEN MLAA-22-RELATED"/>
    <property type="match status" value="1"/>
</dbReference>
<dbReference type="OrthoDB" id="1562405at2759"/>
<dbReference type="InterPro" id="IPR041190">
    <property type="entry name" value="Midasin_AAA_lid_5"/>
</dbReference>
<dbReference type="Pfam" id="PF10344">
    <property type="entry name" value="Hobbit"/>
    <property type="match status" value="2"/>
</dbReference>
<feature type="compositionally biased region" description="Basic and acidic residues" evidence="1">
    <location>
        <begin position="266"/>
        <end position="282"/>
    </location>
</feature>
<dbReference type="PANTHER" id="PTHR15678:SF6">
    <property type="entry name" value="BRIDGE-LIKE LIPID TRANSFER PROTEIN FAMILY MEMBER 2"/>
    <property type="match status" value="1"/>
</dbReference>
<evidence type="ECO:0000313" key="4">
    <source>
        <dbReference type="Proteomes" id="UP000245207"/>
    </source>
</evidence>
<organism evidence="3 4">
    <name type="scientific">Artemisia annua</name>
    <name type="common">Sweet wormwood</name>
    <dbReference type="NCBI Taxonomy" id="35608"/>
    <lineage>
        <taxon>Eukaryota</taxon>
        <taxon>Viridiplantae</taxon>
        <taxon>Streptophyta</taxon>
        <taxon>Embryophyta</taxon>
        <taxon>Tracheophyta</taxon>
        <taxon>Spermatophyta</taxon>
        <taxon>Magnoliopsida</taxon>
        <taxon>eudicotyledons</taxon>
        <taxon>Gunneridae</taxon>
        <taxon>Pentapetalae</taxon>
        <taxon>asterids</taxon>
        <taxon>campanulids</taxon>
        <taxon>Asterales</taxon>
        <taxon>Asteraceae</taxon>
        <taxon>Asteroideae</taxon>
        <taxon>Anthemideae</taxon>
        <taxon>Artemisiinae</taxon>
        <taxon>Artemisia</taxon>
    </lineage>
</organism>
<dbReference type="Pfam" id="PF17865">
    <property type="entry name" value="AAA_lid_5"/>
    <property type="match status" value="1"/>
</dbReference>
<feature type="domain" description="Midasin AAA lid" evidence="2">
    <location>
        <begin position="550"/>
        <end position="591"/>
    </location>
</feature>
<feature type="region of interest" description="Disordered" evidence="1">
    <location>
        <begin position="170"/>
        <end position="208"/>
    </location>
</feature>
<evidence type="ECO:0000256" key="1">
    <source>
        <dbReference type="SAM" id="MobiDB-lite"/>
    </source>
</evidence>
<comment type="caution">
    <text evidence="3">The sequence shown here is derived from an EMBL/GenBank/DDBJ whole genome shotgun (WGS) entry which is preliminary data.</text>
</comment>
<feature type="compositionally biased region" description="Low complexity" evidence="1">
    <location>
        <begin position="178"/>
        <end position="189"/>
    </location>
</feature>
<gene>
    <name evidence="3" type="ORF">CTI12_AA521810</name>
</gene>
<dbReference type="EMBL" id="PKPP01012140">
    <property type="protein sequence ID" value="PWA42884.1"/>
    <property type="molecule type" value="Genomic_DNA"/>
</dbReference>
<dbReference type="Proteomes" id="UP000245207">
    <property type="component" value="Unassembled WGS sequence"/>
</dbReference>
<evidence type="ECO:0000313" key="3">
    <source>
        <dbReference type="EMBL" id="PWA42884.1"/>
    </source>
</evidence>